<dbReference type="Proteomes" id="UP001044222">
    <property type="component" value="Chromosome 8"/>
</dbReference>
<sequence length="80" mass="8991">MGFIWWAGAAGGFQECWGSMTGPMAMIPQKVHMSNDPEWAGFLKLAKSKAVMACARFMKDVLEHLTRPSRLIQRRDCSLC</sequence>
<keyword evidence="2" id="KW-1185">Reference proteome</keyword>
<gene>
    <name evidence="1" type="ORF">ANANG_G00148970</name>
</gene>
<name>A0A9D3RVK2_ANGAN</name>
<proteinExistence type="predicted"/>
<evidence type="ECO:0000313" key="1">
    <source>
        <dbReference type="EMBL" id="KAG5843266.1"/>
    </source>
</evidence>
<protein>
    <submittedName>
        <fullName evidence="1">Uncharacterized protein</fullName>
    </submittedName>
</protein>
<dbReference type="EMBL" id="JAFIRN010000008">
    <property type="protein sequence ID" value="KAG5843266.1"/>
    <property type="molecule type" value="Genomic_DNA"/>
</dbReference>
<evidence type="ECO:0000313" key="2">
    <source>
        <dbReference type="Proteomes" id="UP001044222"/>
    </source>
</evidence>
<accession>A0A9D3RVK2</accession>
<reference evidence="1" key="1">
    <citation type="submission" date="2021-01" db="EMBL/GenBank/DDBJ databases">
        <title>A chromosome-scale assembly of European eel, Anguilla anguilla.</title>
        <authorList>
            <person name="Henkel C."/>
            <person name="Jong-Raadsen S.A."/>
            <person name="Dufour S."/>
            <person name="Weltzien F.-A."/>
            <person name="Palstra A.P."/>
            <person name="Pelster B."/>
            <person name="Spaink H.P."/>
            <person name="Van Den Thillart G.E."/>
            <person name="Jansen H."/>
            <person name="Zahm M."/>
            <person name="Klopp C."/>
            <person name="Cedric C."/>
            <person name="Louis A."/>
            <person name="Berthelot C."/>
            <person name="Parey E."/>
            <person name="Roest Crollius H."/>
            <person name="Montfort J."/>
            <person name="Robinson-Rechavi M."/>
            <person name="Bucao C."/>
            <person name="Bouchez O."/>
            <person name="Gislard M."/>
            <person name="Lluch J."/>
            <person name="Milhes M."/>
            <person name="Lampietro C."/>
            <person name="Lopez Roques C."/>
            <person name="Donnadieu C."/>
            <person name="Braasch I."/>
            <person name="Desvignes T."/>
            <person name="Postlethwait J."/>
            <person name="Bobe J."/>
            <person name="Guiguen Y."/>
            <person name="Dirks R."/>
        </authorList>
    </citation>
    <scope>NUCLEOTIDE SEQUENCE</scope>
    <source>
        <strain evidence="1">Tag_6206</strain>
        <tissue evidence="1">Liver</tissue>
    </source>
</reference>
<organism evidence="1 2">
    <name type="scientific">Anguilla anguilla</name>
    <name type="common">European freshwater eel</name>
    <name type="synonym">Muraena anguilla</name>
    <dbReference type="NCBI Taxonomy" id="7936"/>
    <lineage>
        <taxon>Eukaryota</taxon>
        <taxon>Metazoa</taxon>
        <taxon>Chordata</taxon>
        <taxon>Craniata</taxon>
        <taxon>Vertebrata</taxon>
        <taxon>Euteleostomi</taxon>
        <taxon>Actinopterygii</taxon>
        <taxon>Neopterygii</taxon>
        <taxon>Teleostei</taxon>
        <taxon>Anguilliformes</taxon>
        <taxon>Anguillidae</taxon>
        <taxon>Anguilla</taxon>
    </lineage>
</organism>
<comment type="caution">
    <text evidence="1">The sequence shown here is derived from an EMBL/GenBank/DDBJ whole genome shotgun (WGS) entry which is preliminary data.</text>
</comment>
<dbReference type="AlphaFoldDB" id="A0A9D3RVK2"/>